<dbReference type="Proteomes" id="UP000828048">
    <property type="component" value="Chromosome 3"/>
</dbReference>
<comment type="caution">
    <text evidence="1">The sequence shown here is derived from an EMBL/GenBank/DDBJ whole genome shotgun (WGS) entry which is preliminary data.</text>
</comment>
<name>A0ACB7YX65_9ERIC</name>
<reference evidence="1 2" key="1">
    <citation type="journal article" date="2021" name="Hortic Res">
        <title>High-quality reference genome and annotation aids understanding of berry development for evergreen blueberry (Vaccinium darrowii).</title>
        <authorList>
            <person name="Yu J."/>
            <person name="Hulse-Kemp A.M."/>
            <person name="Babiker E."/>
            <person name="Staton M."/>
        </authorList>
    </citation>
    <scope>NUCLEOTIDE SEQUENCE [LARGE SCALE GENOMIC DNA]</scope>
    <source>
        <strain evidence="2">cv. NJ 8807/NJ 8810</strain>
        <tissue evidence="1">Young leaf</tissue>
    </source>
</reference>
<evidence type="ECO:0000313" key="2">
    <source>
        <dbReference type="Proteomes" id="UP000828048"/>
    </source>
</evidence>
<evidence type="ECO:0000313" key="1">
    <source>
        <dbReference type="EMBL" id="KAH7858227.1"/>
    </source>
</evidence>
<proteinExistence type="predicted"/>
<accession>A0ACB7YX65</accession>
<protein>
    <submittedName>
        <fullName evidence="1">Uncharacterized protein</fullName>
    </submittedName>
</protein>
<keyword evidence="2" id="KW-1185">Reference proteome</keyword>
<gene>
    <name evidence="1" type="ORF">Vadar_021534</name>
</gene>
<dbReference type="EMBL" id="CM037153">
    <property type="protein sequence ID" value="KAH7858227.1"/>
    <property type="molecule type" value="Genomic_DNA"/>
</dbReference>
<organism evidence="1 2">
    <name type="scientific">Vaccinium darrowii</name>
    <dbReference type="NCBI Taxonomy" id="229202"/>
    <lineage>
        <taxon>Eukaryota</taxon>
        <taxon>Viridiplantae</taxon>
        <taxon>Streptophyta</taxon>
        <taxon>Embryophyta</taxon>
        <taxon>Tracheophyta</taxon>
        <taxon>Spermatophyta</taxon>
        <taxon>Magnoliopsida</taxon>
        <taxon>eudicotyledons</taxon>
        <taxon>Gunneridae</taxon>
        <taxon>Pentapetalae</taxon>
        <taxon>asterids</taxon>
        <taxon>Ericales</taxon>
        <taxon>Ericaceae</taxon>
        <taxon>Vaccinioideae</taxon>
        <taxon>Vaccinieae</taxon>
        <taxon>Vaccinium</taxon>
    </lineage>
</organism>
<sequence length="82" mass="9469">MQIWYKKARFDCITSFFVCCWIMLSPTNSGFGKTGPCIQISVSAESLFWHAERLFFLNGEQDLSAFLLVDLEIIKYPDYTSV</sequence>